<dbReference type="InterPro" id="IPR036291">
    <property type="entry name" value="NAD(P)-bd_dom_sf"/>
</dbReference>
<evidence type="ECO:0000256" key="3">
    <source>
        <dbReference type="ARBA" id="ARBA00022456"/>
    </source>
</evidence>
<dbReference type="PANTHER" id="PTHR22981">
    <property type="entry name" value="3-HYDROXYISOBUTYRATE DEHYDROGENASE-RELATED"/>
    <property type="match status" value="1"/>
</dbReference>
<keyword evidence="3" id="KW-0101">Branched-chain amino acid catabolism</keyword>
<proteinExistence type="inferred from homology"/>
<dbReference type="InterPro" id="IPR006115">
    <property type="entry name" value="6PGDH_NADP-bd"/>
</dbReference>
<feature type="active site" evidence="6">
    <location>
        <position position="171"/>
    </location>
</feature>
<dbReference type="RefSeq" id="WP_183642406.1">
    <property type="nucleotide sequence ID" value="NZ_JACHBL010000001.1"/>
</dbReference>
<evidence type="ECO:0000256" key="1">
    <source>
        <dbReference type="ARBA" id="ARBA00005023"/>
    </source>
</evidence>
<dbReference type="NCBIfam" id="TIGR01692">
    <property type="entry name" value="HIBADH"/>
    <property type="match status" value="1"/>
</dbReference>
<evidence type="ECO:0000256" key="5">
    <source>
        <dbReference type="ARBA" id="ARBA00023027"/>
    </source>
</evidence>
<dbReference type="InterPro" id="IPR013328">
    <property type="entry name" value="6PGD_dom2"/>
</dbReference>
<evidence type="ECO:0000259" key="7">
    <source>
        <dbReference type="Pfam" id="PF03446"/>
    </source>
</evidence>
<dbReference type="AlphaFoldDB" id="A0A7W8YBM2"/>
<sequence length="306" mass="31643">MAVYGWIGLGNMGGPMTSNIVNAGHTVRGFDLSQRAQQLAREGGVEVVGSIKDAVSEADVVFTSLPKGDHVRSVFDGPDGIWAHAPKTALLADASTVDMATSRFCHEESAKRGYTFIDAPVSGGISGAAAGTLTFMLGGEPEAVSRGQEFVSPMAGNVIVAGGATSGIAAKIVNNMMLFINLVGVAEGSQLAESLGLDAQTFWNIANTSSAESWAQRTWYPLPGIVDSAAANNNFDATFTAELALKDVSLALEAGAETGVNLDAAQLAAQQFQKLIDEGLGKKDCSLIAKLSSPDGTVRGYDPSAD</sequence>
<comment type="caution">
    <text evidence="9">The sequence shown here is derived from an EMBL/GenBank/DDBJ whole genome shotgun (WGS) entry which is preliminary data.</text>
</comment>
<dbReference type="Gene3D" id="3.40.50.720">
    <property type="entry name" value="NAD(P)-binding Rossmann-like Domain"/>
    <property type="match status" value="1"/>
</dbReference>
<dbReference type="InterPro" id="IPR008927">
    <property type="entry name" value="6-PGluconate_DH-like_C_sf"/>
</dbReference>
<dbReference type="Proteomes" id="UP000523863">
    <property type="component" value="Unassembled WGS sequence"/>
</dbReference>
<dbReference type="GO" id="GO:0008442">
    <property type="term" value="F:3-hydroxyisobutyrate dehydrogenase activity"/>
    <property type="evidence" value="ECO:0007669"/>
    <property type="project" value="UniProtKB-EC"/>
</dbReference>
<dbReference type="InterPro" id="IPR015815">
    <property type="entry name" value="HIBADH-related"/>
</dbReference>
<dbReference type="InterPro" id="IPR029154">
    <property type="entry name" value="HIBADH-like_NADP-bd"/>
</dbReference>
<dbReference type="EC" id="1.1.1.31" evidence="9"/>
<accession>A0A7W8YBM2</accession>
<evidence type="ECO:0000259" key="8">
    <source>
        <dbReference type="Pfam" id="PF14833"/>
    </source>
</evidence>
<organism evidence="9 10">
    <name type="scientific">Neomicrococcus lactis</name>
    <dbReference type="NCBI Taxonomy" id="732241"/>
    <lineage>
        <taxon>Bacteria</taxon>
        <taxon>Bacillati</taxon>
        <taxon>Actinomycetota</taxon>
        <taxon>Actinomycetes</taxon>
        <taxon>Micrococcales</taxon>
        <taxon>Micrococcaceae</taxon>
        <taxon>Neomicrococcus</taxon>
    </lineage>
</organism>
<feature type="domain" description="3-hydroxyisobutyrate dehydrogenase-like NAD-binding" evidence="8">
    <location>
        <begin position="166"/>
        <end position="291"/>
    </location>
</feature>
<keyword evidence="10" id="KW-1185">Reference proteome</keyword>
<gene>
    <name evidence="9" type="ORF">BKA12_001634</name>
</gene>
<dbReference type="PANTHER" id="PTHR22981:SF7">
    <property type="entry name" value="3-HYDROXYISOBUTYRATE DEHYDROGENASE, MITOCHONDRIAL"/>
    <property type="match status" value="1"/>
</dbReference>
<comment type="similarity">
    <text evidence="2">Belongs to the HIBADH-related family.</text>
</comment>
<keyword evidence="5" id="KW-0520">NAD</keyword>
<protein>
    <submittedName>
        <fullName evidence="9">3-hydroxyisobutyrate dehydrogenase</fullName>
        <ecNumber evidence="9">1.1.1.31</ecNumber>
    </submittedName>
</protein>
<evidence type="ECO:0000256" key="6">
    <source>
        <dbReference type="PIRSR" id="PIRSR000103-1"/>
    </source>
</evidence>
<dbReference type="Pfam" id="PF03446">
    <property type="entry name" value="NAD_binding_2"/>
    <property type="match status" value="1"/>
</dbReference>
<evidence type="ECO:0000256" key="4">
    <source>
        <dbReference type="ARBA" id="ARBA00023002"/>
    </source>
</evidence>
<evidence type="ECO:0000313" key="10">
    <source>
        <dbReference type="Proteomes" id="UP000523863"/>
    </source>
</evidence>
<feature type="domain" description="6-phosphogluconate dehydrogenase NADP-binding" evidence="7">
    <location>
        <begin position="5"/>
        <end position="162"/>
    </location>
</feature>
<reference evidence="9 10" key="1">
    <citation type="submission" date="2020-08" db="EMBL/GenBank/DDBJ databases">
        <title>Sequencing the genomes of 1000 actinobacteria strains.</title>
        <authorList>
            <person name="Klenk H.-P."/>
        </authorList>
    </citation>
    <scope>NUCLEOTIDE SEQUENCE [LARGE SCALE GENOMIC DNA]</scope>
    <source>
        <strain evidence="9 10">DSM 23694</strain>
    </source>
</reference>
<dbReference type="PIRSF" id="PIRSF000103">
    <property type="entry name" value="HIBADH"/>
    <property type="match status" value="1"/>
</dbReference>
<dbReference type="GO" id="GO:0051287">
    <property type="term" value="F:NAD binding"/>
    <property type="evidence" value="ECO:0007669"/>
    <property type="project" value="InterPro"/>
</dbReference>
<dbReference type="Gene3D" id="1.10.1040.10">
    <property type="entry name" value="N-(1-d-carboxylethyl)-l-norvaline Dehydrogenase, domain 2"/>
    <property type="match status" value="1"/>
</dbReference>
<dbReference type="GO" id="GO:0009083">
    <property type="term" value="P:branched-chain amino acid catabolic process"/>
    <property type="evidence" value="ECO:0007669"/>
    <property type="project" value="UniProtKB-KW"/>
</dbReference>
<comment type="pathway">
    <text evidence="1">Amino-acid degradation.</text>
</comment>
<dbReference type="GO" id="GO:0050661">
    <property type="term" value="F:NADP binding"/>
    <property type="evidence" value="ECO:0007669"/>
    <property type="project" value="InterPro"/>
</dbReference>
<dbReference type="SUPFAM" id="SSF48179">
    <property type="entry name" value="6-phosphogluconate dehydrogenase C-terminal domain-like"/>
    <property type="match status" value="1"/>
</dbReference>
<evidence type="ECO:0000313" key="9">
    <source>
        <dbReference type="EMBL" id="MBB5598554.1"/>
    </source>
</evidence>
<keyword evidence="4 9" id="KW-0560">Oxidoreductase</keyword>
<dbReference type="SUPFAM" id="SSF51735">
    <property type="entry name" value="NAD(P)-binding Rossmann-fold domains"/>
    <property type="match status" value="1"/>
</dbReference>
<dbReference type="InterPro" id="IPR011548">
    <property type="entry name" value="HIBADH"/>
</dbReference>
<dbReference type="Pfam" id="PF14833">
    <property type="entry name" value="NAD_binding_11"/>
    <property type="match status" value="1"/>
</dbReference>
<dbReference type="EMBL" id="JACHBL010000001">
    <property type="protein sequence ID" value="MBB5598554.1"/>
    <property type="molecule type" value="Genomic_DNA"/>
</dbReference>
<name>A0A7W8YBM2_9MICC</name>
<evidence type="ECO:0000256" key="2">
    <source>
        <dbReference type="ARBA" id="ARBA00009080"/>
    </source>
</evidence>